<dbReference type="PANTHER" id="PTHR24321:SF8">
    <property type="entry name" value="ESTRADIOL 17-BETA-DEHYDROGENASE 8-RELATED"/>
    <property type="match status" value="1"/>
</dbReference>
<keyword evidence="2" id="KW-0560">Oxidoreductase</keyword>
<evidence type="ECO:0000313" key="3">
    <source>
        <dbReference type="EMBL" id="BCI61698.1"/>
    </source>
</evidence>
<dbReference type="PRINTS" id="PR00080">
    <property type="entry name" value="SDRFAMILY"/>
</dbReference>
<protein>
    <submittedName>
        <fullName evidence="3">3-ketoacyl-ACP reductase</fullName>
    </submittedName>
</protein>
<dbReference type="Pfam" id="PF13561">
    <property type="entry name" value="adh_short_C2"/>
    <property type="match status" value="1"/>
</dbReference>
<dbReference type="PROSITE" id="PS51257">
    <property type="entry name" value="PROKAR_LIPOPROTEIN"/>
    <property type="match status" value="1"/>
</dbReference>
<comment type="similarity">
    <text evidence="1">Belongs to the short-chain dehydrogenases/reductases (SDR) family.</text>
</comment>
<dbReference type="GO" id="GO:0016491">
    <property type="term" value="F:oxidoreductase activity"/>
    <property type="evidence" value="ECO:0007669"/>
    <property type="project" value="UniProtKB-KW"/>
</dbReference>
<dbReference type="Gene3D" id="3.40.50.720">
    <property type="entry name" value="NAD(P)-binding Rossmann-like Domain"/>
    <property type="match status" value="1"/>
</dbReference>
<dbReference type="SUPFAM" id="SSF51735">
    <property type="entry name" value="NAD(P)-binding Rossmann-fold domains"/>
    <property type="match status" value="1"/>
</dbReference>
<reference evidence="4" key="1">
    <citation type="submission" date="2020-07" db="EMBL/GenBank/DDBJ databases">
        <title>Complete genome sequencing of Coprobacter sp. strain 2CBH44.</title>
        <authorList>
            <person name="Sakamoto M."/>
            <person name="Murakami T."/>
            <person name="Mori H."/>
        </authorList>
    </citation>
    <scope>NUCLEOTIDE SEQUENCE [LARGE SCALE GENOMIC DNA]</scope>
    <source>
        <strain evidence="4">2CBH44</strain>
    </source>
</reference>
<dbReference type="PRINTS" id="PR00081">
    <property type="entry name" value="GDHRDH"/>
</dbReference>
<accession>A0A7G1HU62</accession>
<dbReference type="InterPro" id="IPR020904">
    <property type="entry name" value="Sc_DH/Rdtase_CS"/>
</dbReference>
<dbReference type="KEGG" id="copr:Cop2CBH44_00510"/>
<evidence type="ECO:0000256" key="2">
    <source>
        <dbReference type="ARBA" id="ARBA00023002"/>
    </source>
</evidence>
<dbReference type="FunFam" id="3.40.50.720:FF:000084">
    <property type="entry name" value="Short-chain dehydrogenase reductase"/>
    <property type="match status" value="1"/>
</dbReference>
<dbReference type="PANTHER" id="PTHR24321">
    <property type="entry name" value="DEHYDROGENASES, SHORT CHAIN"/>
    <property type="match status" value="1"/>
</dbReference>
<proteinExistence type="inferred from homology"/>
<keyword evidence="4" id="KW-1185">Reference proteome</keyword>
<dbReference type="InterPro" id="IPR002347">
    <property type="entry name" value="SDR_fam"/>
</dbReference>
<dbReference type="EMBL" id="AP023322">
    <property type="protein sequence ID" value="BCI61698.1"/>
    <property type="molecule type" value="Genomic_DNA"/>
</dbReference>
<gene>
    <name evidence="3" type="primary">fabG</name>
    <name evidence="3" type="ORF">Cop2CBH44_00510</name>
</gene>
<name>A0A7G1HU62_9BACT</name>
<sequence>MGLRDKVVVRFKGDVFMKCASLFYVFLILFSGLACSAYAQPTGTRLKGKVALITGAASGNGKAMAALFASEGAKVMIADINGKGAEEVAQLLVGKGLSAASVRVDVTKESDVKKMIDVTLDMYGRIDILVNNAGVFDELVPVGEVSDEFWDKVIATNLTAPMRGIRAVIPVFERQGGGVIVNTASIAGLTGARGGGAAYVASKHGLVGLTKNVAFNYKEKNIRCNAVAPGRVNTNLRANSEKLIGSKTTRDATIDNWKVIEDKVHEGYITNMRKCSPEEIATVALFLASDEASFVNGSIFTVDGAWTSY</sequence>
<evidence type="ECO:0000313" key="4">
    <source>
        <dbReference type="Proteomes" id="UP000594042"/>
    </source>
</evidence>
<dbReference type="Proteomes" id="UP000594042">
    <property type="component" value="Chromosome"/>
</dbReference>
<dbReference type="AlphaFoldDB" id="A0A7G1HU62"/>
<dbReference type="PROSITE" id="PS00061">
    <property type="entry name" value="ADH_SHORT"/>
    <property type="match status" value="1"/>
</dbReference>
<evidence type="ECO:0000256" key="1">
    <source>
        <dbReference type="ARBA" id="ARBA00006484"/>
    </source>
</evidence>
<dbReference type="InterPro" id="IPR036291">
    <property type="entry name" value="NAD(P)-bd_dom_sf"/>
</dbReference>
<organism evidence="3 4">
    <name type="scientific">Coprobacter secundus subsp. similis</name>
    <dbReference type="NCBI Taxonomy" id="2751153"/>
    <lineage>
        <taxon>Bacteria</taxon>
        <taxon>Pseudomonadati</taxon>
        <taxon>Bacteroidota</taxon>
        <taxon>Bacteroidia</taxon>
        <taxon>Bacteroidales</taxon>
        <taxon>Barnesiellaceae</taxon>
        <taxon>Coprobacter</taxon>
    </lineage>
</organism>
<dbReference type="CDD" id="cd05233">
    <property type="entry name" value="SDR_c"/>
    <property type="match status" value="1"/>
</dbReference>